<comment type="caution">
    <text evidence="1">The sequence shown here is derived from an EMBL/GenBank/DDBJ whole genome shotgun (WGS) entry which is preliminary data.</text>
</comment>
<sequence>MLVVPLHASETPILDAGLFSLMAPAHTPASQKNNPLNTLVVCLCASEASIPDAVLLTDDAISTPREKNEDSTKYILSELYVSEPSILGVGPHTTDGISTHTPAPKSPTLLQHTSVGLDRLRSSIFDSGFCAADAISMPGRKVQILLNMSVVSVKSVPAQDCNAK</sequence>
<evidence type="ECO:0000313" key="1">
    <source>
        <dbReference type="EMBL" id="KAJ7688164.1"/>
    </source>
</evidence>
<evidence type="ECO:0000313" key="2">
    <source>
        <dbReference type="Proteomes" id="UP001221757"/>
    </source>
</evidence>
<name>A0AAD7DC35_MYCRO</name>
<organism evidence="1 2">
    <name type="scientific">Mycena rosella</name>
    <name type="common">Pink bonnet</name>
    <name type="synonym">Agaricus rosellus</name>
    <dbReference type="NCBI Taxonomy" id="1033263"/>
    <lineage>
        <taxon>Eukaryota</taxon>
        <taxon>Fungi</taxon>
        <taxon>Dikarya</taxon>
        <taxon>Basidiomycota</taxon>
        <taxon>Agaricomycotina</taxon>
        <taxon>Agaricomycetes</taxon>
        <taxon>Agaricomycetidae</taxon>
        <taxon>Agaricales</taxon>
        <taxon>Marasmiineae</taxon>
        <taxon>Mycenaceae</taxon>
        <taxon>Mycena</taxon>
    </lineage>
</organism>
<accession>A0AAD7DC35</accession>
<dbReference type="EMBL" id="JARKIE010000081">
    <property type="protein sequence ID" value="KAJ7688164.1"/>
    <property type="molecule type" value="Genomic_DNA"/>
</dbReference>
<dbReference type="Proteomes" id="UP001221757">
    <property type="component" value="Unassembled WGS sequence"/>
</dbReference>
<keyword evidence="2" id="KW-1185">Reference proteome</keyword>
<proteinExistence type="predicted"/>
<gene>
    <name evidence="1" type="ORF">B0H17DRAFT_1135814</name>
</gene>
<reference evidence="1" key="1">
    <citation type="submission" date="2023-03" db="EMBL/GenBank/DDBJ databases">
        <title>Massive genome expansion in bonnet fungi (Mycena s.s.) driven by repeated elements and novel gene families across ecological guilds.</title>
        <authorList>
            <consortium name="Lawrence Berkeley National Laboratory"/>
            <person name="Harder C.B."/>
            <person name="Miyauchi S."/>
            <person name="Viragh M."/>
            <person name="Kuo A."/>
            <person name="Thoen E."/>
            <person name="Andreopoulos B."/>
            <person name="Lu D."/>
            <person name="Skrede I."/>
            <person name="Drula E."/>
            <person name="Henrissat B."/>
            <person name="Morin E."/>
            <person name="Kohler A."/>
            <person name="Barry K."/>
            <person name="LaButti K."/>
            <person name="Morin E."/>
            <person name="Salamov A."/>
            <person name="Lipzen A."/>
            <person name="Mereny Z."/>
            <person name="Hegedus B."/>
            <person name="Baldrian P."/>
            <person name="Stursova M."/>
            <person name="Weitz H."/>
            <person name="Taylor A."/>
            <person name="Grigoriev I.V."/>
            <person name="Nagy L.G."/>
            <person name="Martin F."/>
            <person name="Kauserud H."/>
        </authorList>
    </citation>
    <scope>NUCLEOTIDE SEQUENCE</scope>
    <source>
        <strain evidence="1">CBHHK067</strain>
    </source>
</reference>
<protein>
    <submittedName>
        <fullName evidence="1">Uncharacterized protein</fullName>
    </submittedName>
</protein>
<dbReference type="AlphaFoldDB" id="A0AAD7DC35"/>